<reference evidence="10 11" key="1">
    <citation type="submission" date="2022-01" db="EMBL/GenBank/DDBJ databases">
        <title>A chromosomal length assembly of Cordylochernes scorpioides.</title>
        <authorList>
            <person name="Zeh D."/>
            <person name="Zeh J."/>
        </authorList>
    </citation>
    <scope>NUCLEOTIDE SEQUENCE [LARGE SCALE GENOMIC DNA]</scope>
    <source>
        <strain evidence="10">IN4F17</strain>
        <tissue evidence="10">Whole Body</tissue>
    </source>
</reference>
<name>A0ABY6KFE8_9ARAC</name>
<dbReference type="PANTHER" id="PTHR10527">
    <property type="entry name" value="IMPORTIN BETA"/>
    <property type="match status" value="1"/>
</dbReference>
<proteinExistence type="predicted"/>
<comment type="subcellular location">
    <subcellularLocation>
        <location evidence="2">Cytoplasm</location>
    </subcellularLocation>
    <subcellularLocation>
        <location evidence="1">Nucleus</location>
    </subcellularLocation>
</comment>
<sequence length="1278" mass="143941">MKIAVPTRLSHLVAAVSNTAASQDVRQLAAVLLRRLIIAEFEECISKLPLEQQVQLRTQVLALVQSSQDHVLKMRLADVAAELARNYLDDDGNNLWPEFLEFLFQHAKSPEPLQKAASLQMFALTFPKYQFWFWEGWCEQVKVSAVKATAAFLVAHEKEHALHRNFAECLPLLLAVLQQSLEKASNLSVLKAFVDLAESCPKYLRPQLDNLLPLITRAIGDKDLDDEWRQLSLELFVTLSENAPAMMRKQANKHIGPLIPHIFAMMMELEDSPEWARQDSEPLGDEDDMAVFGESSLDRIACALGGRIMLPLVTPSLQQLLGAEGEWQARHAALMALSAIGEGCHKQMEPLMPTVVETVLPFLLNPHPRVRHAACNALGQMATDFAPSFEKKFHSKVIPGLVSLLDDTEHPRVQAHAAAALVNFFEECSRGLLLPYLPGVASKLEVVLSARYQSLNLNGHNLVLEQIMVTLSSLAEVMADAFAPYYSKFMPCLKFLIEKTSGAQELRLLRGKAIECASLLGLSVGREHFMADASAIMDLLLRSQTNEELAPDDPQLSYLISSWARICKILGKQFEPYLPYVMGPVLKAAELKPEIALLDSEDVKDIDEDDDWQFVSLGDAQNFGIRTAGLEEKATACRMLVCYARELKEGFVNYLEEVVRLMVPLLKFYFHDGVREAAAESFPHLLECAKSRGAQYVGEMWGYICPELLRAIEAEPEQDVLTEYFASLIQCIEKLGKNFITEDMINQILHILDKHLKNHFSRAAERQEKRKDEDYDDVVEESLLDENEEDVYLLSKVTEVLRVLFSCFKHDFFPYFDTLLPQIVQLLSPERPWTDHQWGLCVFDDVIEHGGPLCKKYEEFFLKPMLQGLRHQTEEVRQAAAYGVGVLGQFGGNEFAQTCAEAIPLLAEMVAAPGSRNDGAINATENAISAVAKILVYNSSQVRVDELLPVWVSWLPVYEDTEEVLFIYDFLCSLMEQNNPLVLGPDHSRLPHVVAAMAETMVRNAEVLPTKICCFPPVDTVEKARSADNREIAMKRLEQMTKKLISSNLYDDYDDIFRVWLADGIIEKVPAEQDDAEAFYLPHCPVQGLKIPSLNDCHEKGPNLIEMIPNLMLRFRNGKFGVMEDIKKVLLQIESQDANKIEIHMMVAKSRVVPLKRPTISRLELLAGVVGAQLNKMIAEALEMKNVTNVFWSDATTALAWIKHDDQWGTFVRNRIKEICRLGDPGDMFLRQLHPLLQPARRDPERHDLPGPDHESSTAPNKPSEHHIPAFVFVSSIS</sequence>
<feature type="compositionally biased region" description="Basic and acidic residues" evidence="8">
    <location>
        <begin position="1240"/>
        <end position="1256"/>
    </location>
</feature>
<keyword evidence="5" id="KW-0677">Repeat</keyword>
<feature type="region of interest" description="Disordered" evidence="8">
    <location>
        <begin position="1240"/>
        <end position="1266"/>
    </location>
</feature>
<evidence type="ECO:0000256" key="4">
    <source>
        <dbReference type="ARBA" id="ARBA00022490"/>
    </source>
</evidence>
<dbReference type="InterPro" id="IPR016024">
    <property type="entry name" value="ARM-type_fold"/>
</dbReference>
<feature type="domain" description="IPO4/5-like TPR repeats" evidence="9">
    <location>
        <begin position="68"/>
        <end position="123"/>
    </location>
</feature>
<dbReference type="Pfam" id="PF05380">
    <property type="entry name" value="Peptidase_A17"/>
    <property type="match status" value="1"/>
</dbReference>
<evidence type="ECO:0000256" key="7">
    <source>
        <dbReference type="ARBA" id="ARBA00023242"/>
    </source>
</evidence>
<dbReference type="InterPro" id="IPR008042">
    <property type="entry name" value="Retrotrans_Pao"/>
</dbReference>
<keyword evidence="3" id="KW-0813">Transport</keyword>
<dbReference type="Pfam" id="PF18808">
    <property type="entry name" value="Importin_rep_4"/>
    <property type="match status" value="1"/>
</dbReference>
<dbReference type="Pfam" id="PF18829">
    <property type="entry name" value="Importin_rep_6"/>
    <property type="match status" value="1"/>
</dbReference>
<evidence type="ECO:0000256" key="3">
    <source>
        <dbReference type="ARBA" id="ARBA00022448"/>
    </source>
</evidence>
<evidence type="ECO:0000256" key="2">
    <source>
        <dbReference type="ARBA" id="ARBA00004496"/>
    </source>
</evidence>
<dbReference type="Proteomes" id="UP001235939">
    <property type="component" value="Chromosome 03"/>
</dbReference>
<protein>
    <submittedName>
        <fullName evidence="10">IPO5</fullName>
    </submittedName>
</protein>
<keyword evidence="7" id="KW-0539">Nucleus</keyword>
<organism evidence="10 11">
    <name type="scientific">Cordylochernes scorpioides</name>
    <dbReference type="NCBI Taxonomy" id="51811"/>
    <lineage>
        <taxon>Eukaryota</taxon>
        <taxon>Metazoa</taxon>
        <taxon>Ecdysozoa</taxon>
        <taxon>Arthropoda</taxon>
        <taxon>Chelicerata</taxon>
        <taxon>Arachnida</taxon>
        <taxon>Pseudoscorpiones</taxon>
        <taxon>Cheliferoidea</taxon>
        <taxon>Chernetidae</taxon>
        <taxon>Cordylochernes</taxon>
    </lineage>
</organism>
<keyword evidence="6" id="KW-0653">Protein transport</keyword>
<evidence type="ECO:0000259" key="9">
    <source>
        <dbReference type="Pfam" id="PF25780"/>
    </source>
</evidence>
<evidence type="ECO:0000256" key="8">
    <source>
        <dbReference type="SAM" id="MobiDB-lite"/>
    </source>
</evidence>
<dbReference type="InterPro" id="IPR040122">
    <property type="entry name" value="Importin_beta"/>
</dbReference>
<dbReference type="SMART" id="SM00567">
    <property type="entry name" value="EZ_HEAT"/>
    <property type="match status" value="3"/>
</dbReference>
<dbReference type="InterPro" id="IPR041389">
    <property type="entry name" value="Importin_rep_6"/>
</dbReference>
<keyword evidence="4" id="KW-0963">Cytoplasm</keyword>
<evidence type="ECO:0000313" key="11">
    <source>
        <dbReference type="Proteomes" id="UP001235939"/>
    </source>
</evidence>
<dbReference type="InterPro" id="IPR004155">
    <property type="entry name" value="PBS_lyase_HEAT"/>
</dbReference>
<dbReference type="SUPFAM" id="SSF48371">
    <property type="entry name" value="ARM repeat"/>
    <property type="match status" value="1"/>
</dbReference>
<dbReference type="Gene3D" id="1.25.10.10">
    <property type="entry name" value="Leucine-rich Repeat Variant"/>
    <property type="match status" value="1"/>
</dbReference>
<dbReference type="InterPro" id="IPR057672">
    <property type="entry name" value="TPR_IPO4/5"/>
</dbReference>
<evidence type="ECO:0000313" key="10">
    <source>
        <dbReference type="EMBL" id="UYV65910.1"/>
    </source>
</evidence>
<feature type="domain" description="IPO4/5-like TPR repeats" evidence="9">
    <location>
        <begin position="139"/>
        <end position="213"/>
    </location>
</feature>
<dbReference type="Pfam" id="PF25780">
    <property type="entry name" value="TPR_IPO5"/>
    <property type="match status" value="2"/>
</dbReference>
<dbReference type="InterPro" id="IPR011989">
    <property type="entry name" value="ARM-like"/>
</dbReference>
<evidence type="ECO:0000256" key="6">
    <source>
        <dbReference type="ARBA" id="ARBA00022927"/>
    </source>
</evidence>
<accession>A0ABY6KFE8</accession>
<gene>
    <name evidence="10" type="ORF">LAZ67_3005870</name>
</gene>
<dbReference type="EMBL" id="CP092865">
    <property type="protein sequence ID" value="UYV65910.1"/>
    <property type="molecule type" value="Genomic_DNA"/>
</dbReference>
<dbReference type="InterPro" id="IPR041653">
    <property type="entry name" value="Importin_rep_4"/>
</dbReference>
<dbReference type="Pfam" id="PF13513">
    <property type="entry name" value="HEAT_EZ"/>
    <property type="match status" value="1"/>
</dbReference>
<evidence type="ECO:0000256" key="1">
    <source>
        <dbReference type="ARBA" id="ARBA00004123"/>
    </source>
</evidence>
<keyword evidence="11" id="KW-1185">Reference proteome</keyword>
<evidence type="ECO:0000256" key="5">
    <source>
        <dbReference type="ARBA" id="ARBA00022737"/>
    </source>
</evidence>